<proteinExistence type="predicted"/>
<organism evidence="1 2">
    <name type="scientific">Craurococcus roseus</name>
    <dbReference type="NCBI Taxonomy" id="77585"/>
    <lineage>
        <taxon>Bacteria</taxon>
        <taxon>Pseudomonadati</taxon>
        <taxon>Pseudomonadota</taxon>
        <taxon>Alphaproteobacteria</taxon>
        <taxon>Acetobacterales</taxon>
        <taxon>Acetobacteraceae</taxon>
        <taxon>Craurococcus</taxon>
    </lineage>
</organism>
<gene>
    <name evidence="1" type="ORF">GCM10009416_28140</name>
</gene>
<keyword evidence="2" id="KW-1185">Reference proteome</keyword>
<sequence length="84" mass="9239">MRSRARPALSYVKVERRHPRAPRPWGWSLLADGGDNVLRRSEAAYGCAEEAWKAGRAAFEEFEAAAAAARARAEALAREEALAD</sequence>
<reference evidence="1 2" key="1">
    <citation type="journal article" date="2019" name="Int. J. Syst. Evol. Microbiol.">
        <title>The Global Catalogue of Microorganisms (GCM) 10K type strain sequencing project: providing services to taxonomists for standard genome sequencing and annotation.</title>
        <authorList>
            <consortium name="The Broad Institute Genomics Platform"/>
            <consortium name="The Broad Institute Genome Sequencing Center for Infectious Disease"/>
            <person name="Wu L."/>
            <person name="Ma J."/>
        </authorList>
    </citation>
    <scope>NUCLEOTIDE SEQUENCE [LARGE SCALE GENOMIC DNA]</scope>
    <source>
        <strain evidence="1 2">JCM 9933</strain>
    </source>
</reference>
<dbReference type="RefSeq" id="WP_343895958.1">
    <property type="nucleotide sequence ID" value="NZ_BAAAFZ010000039.1"/>
</dbReference>
<name>A0ABN1FCU4_9PROT</name>
<evidence type="ECO:0000313" key="2">
    <source>
        <dbReference type="Proteomes" id="UP001501588"/>
    </source>
</evidence>
<comment type="caution">
    <text evidence="1">The sequence shown here is derived from an EMBL/GenBank/DDBJ whole genome shotgun (WGS) entry which is preliminary data.</text>
</comment>
<protein>
    <submittedName>
        <fullName evidence="1">Uncharacterized protein</fullName>
    </submittedName>
</protein>
<dbReference type="EMBL" id="BAAAFZ010000039">
    <property type="protein sequence ID" value="GAA0587948.1"/>
    <property type="molecule type" value="Genomic_DNA"/>
</dbReference>
<accession>A0ABN1FCU4</accession>
<evidence type="ECO:0000313" key="1">
    <source>
        <dbReference type="EMBL" id="GAA0587948.1"/>
    </source>
</evidence>
<dbReference type="Proteomes" id="UP001501588">
    <property type="component" value="Unassembled WGS sequence"/>
</dbReference>